<dbReference type="InterPro" id="IPR025421">
    <property type="entry name" value="DUF4148"/>
</dbReference>
<evidence type="ECO:0000256" key="2">
    <source>
        <dbReference type="SAM" id="SignalP"/>
    </source>
</evidence>
<evidence type="ECO:0000313" key="3">
    <source>
        <dbReference type="EMBL" id="RZT39416.1"/>
    </source>
</evidence>
<accession>A0A4Q7RZU2</accession>
<dbReference type="EMBL" id="SGXM01000002">
    <property type="protein sequence ID" value="RZT39416.1"/>
    <property type="molecule type" value="Genomic_DNA"/>
</dbReference>
<keyword evidence="4" id="KW-1185">Reference proteome</keyword>
<dbReference type="OrthoDB" id="9099264at2"/>
<feature type="chain" id="PRO_5020917485" evidence="2">
    <location>
        <begin position="22"/>
        <end position="150"/>
    </location>
</feature>
<proteinExistence type="predicted"/>
<dbReference type="RefSeq" id="WP_130391581.1">
    <property type="nucleotide sequence ID" value="NZ_SGXM01000002.1"/>
</dbReference>
<protein>
    <submittedName>
        <fullName evidence="3">Uncharacterized protein DUF4148</fullName>
    </submittedName>
</protein>
<keyword evidence="2" id="KW-0732">Signal</keyword>
<feature type="signal peptide" evidence="2">
    <location>
        <begin position="1"/>
        <end position="21"/>
    </location>
</feature>
<feature type="region of interest" description="Disordered" evidence="1">
    <location>
        <begin position="117"/>
        <end position="150"/>
    </location>
</feature>
<gene>
    <name evidence="3" type="ORF">EV147_2611</name>
</gene>
<dbReference type="Proteomes" id="UP000291078">
    <property type="component" value="Unassembled WGS sequence"/>
</dbReference>
<dbReference type="AlphaFoldDB" id="A0A4Q7RZU2"/>
<dbReference type="Pfam" id="PF13663">
    <property type="entry name" value="DUF4148"/>
    <property type="match status" value="2"/>
</dbReference>
<evidence type="ECO:0000313" key="4">
    <source>
        <dbReference type="Proteomes" id="UP000291078"/>
    </source>
</evidence>
<evidence type="ECO:0000256" key="1">
    <source>
        <dbReference type="SAM" id="MobiDB-lite"/>
    </source>
</evidence>
<comment type="caution">
    <text evidence="3">The sequence shown here is derived from an EMBL/GenBank/DDBJ whole genome shotgun (WGS) entry which is preliminary data.</text>
</comment>
<name>A0A4Q7RZU2_9BURK</name>
<reference evidence="3 4" key="1">
    <citation type="journal article" date="2015" name="Stand. Genomic Sci.">
        <title>Genomic Encyclopedia of Bacterial and Archaeal Type Strains, Phase III: the genomes of soil and plant-associated and newly described type strains.</title>
        <authorList>
            <person name="Whitman W.B."/>
            <person name="Woyke T."/>
            <person name="Klenk H.P."/>
            <person name="Zhou Y."/>
            <person name="Lilburn T.G."/>
            <person name="Beck B.J."/>
            <person name="De Vos P."/>
            <person name="Vandamme P."/>
            <person name="Eisen J.A."/>
            <person name="Garrity G."/>
            <person name="Hugenholtz P."/>
            <person name="Kyrpides N.C."/>
        </authorList>
    </citation>
    <scope>NUCLEOTIDE SEQUENCE [LARGE SCALE GENOMIC DNA]</scope>
    <source>
        <strain evidence="3 4">ASC-9842</strain>
    </source>
</reference>
<organism evidence="3 4">
    <name type="scientific">Cupriavidus agavae</name>
    <dbReference type="NCBI Taxonomy" id="1001822"/>
    <lineage>
        <taxon>Bacteria</taxon>
        <taxon>Pseudomonadati</taxon>
        <taxon>Pseudomonadota</taxon>
        <taxon>Betaproteobacteria</taxon>
        <taxon>Burkholderiales</taxon>
        <taxon>Burkholderiaceae</taxon>
        <taxon>Cupriavidus</taxon>
    </lineage>
</organism>
<sequence length="150" mass="16299">MKKLTLLASAAILALPAMAFAQSTVQNGAETRAQVRADLIAVEKAGYDPARSNDDYPADLQAAEAKVSAEEGIRAPKPETRAQVRQDLVKVEKAGYDPFRVEPNYPLDIEHAEAKLSKTSVQPVQVSRKALQATSIPRIDEPRNPFFDGA</sequence>